<evidence type="ECO:0000313" key="3">
    <source>
        <dbReference type="Proteomes" id="UP001499854"/>
    </source>
</evidence>
<proteinExistence type="predicted"/>
<dbReference type="Proteomes" id="UP001499854">
    <property type="component" value="Unassembled WGS sequence"/>
</dbReference>
<dbReference type="PROSITE" id="PS51318">
    <property type="entry name" value="TAT"/>
    <property type="match status" value="1"/>
</dbReference>
<evidence type="ECO:0008006" key="4">
    <source>
        <dbReference type="Google" id="ProtNLM"/>
    </source>
</evidence>
<gene>
    <name evidence="2" type="ORF">GCM10009838_34790</name>
</gene>
<dbReference type="Gene3D" id="2.120.10.30">
    <property type="entry name" value="TolB, C-terminal domain"/>
    <property type="match status" value="1"/>
</dbReference>
<dbReference type="EMBL" id="BAAAQM010000018">
    <property type="protein sequence ID" value="GAA1972288.1"/>
    <property type="molecule type" value="Genomic_DNA"/>
</dbReference>
<organism evidence="2 3">
    <name type="scientific">Catenulispora subtropica</name>
    <dbReference type="NCBI Taxonomy" id="450798"/>
    <lineage>
        <taxon>Bacteria</taxon>
        <taxon>Bacillati</taxon>
        <taxon>Actinomycetota</taxon>
        <taxon>Actinomycetes</taxon>
        <taxon>Catenulisporales</taxon>
        <taxon>Catenulisporaceae</taxon>
        <taxon>Catenulispora</taxon>
    </lineage>
</organism>
<feature type="signal peptide" evidence="1">
    <location>
        <begin position="1"/>
        <end position="27"/>
    </location>
</feature>
<name>A0ABP5D421_9ACTN</name>
<dbReference type="SUPFAM" id="SSF82171">
    <property type="entry name" value="DPP6 N-terminal domain-like"/>
    <property type="match status" value="1"/>
</dbReference>
<dbReference type="InterPro" id="IPR011659">
    <property type="entry name" value="WD40"/>
</dbReference>
<dbReference type="RefSeq" id="WP_344658078.1">
    <property type="nucleotide sequence ID" value="NZ_BAAAQM010000018.1"/>
</dbReference>
<comment type="caution">
    <text evidence="2">The sequence shown here is derived from an EMBL/GenBank/DDBJ whole genome shotgun (WGS) entry which is preliminary data.</text>
</comment>
<reference evidence="3" key="1">
    <citation type="journal article" date="2019" name="Int. J. Syst. Evol. Microbiol.">
        <title>The Global Catalogue of Microorganisms (GCM) 10K type strain sequencing project: providing services to taxonomists for standard genome sequencing and annotation.</title>
        <authorList>
            <consortium name="The Broad Institute Genomics Platform"/>
            <consortium name="The Broad Institute Genome Sequencing Center for Infectious Disease"/>
            <person name="Wu L."/>
            <person name="Ma J."/>
        </authorList>
    </citation>
    <scope>NUCLEOTIDE SEQUENCE [LARGE SCALE GENOMIC DNA]</scope>
    <source>
        <strain evidence="3">JCM 16013</strain>
    </source>
</reference>
<dbReference type="Pfam" id="PF07676">
    <property type="entry name" value="PD40"/>
    <property type="match status" value="1"/>
</dbReference>
<feature type="chain" id="PRO_5045077098" description="WD40 domain protein beta Propeller" evidence="1">
    <location>
        <begin position="28"/>
        <end position="695"/>
    </location>
</feature>
<evidence type="ECO:0000256" key="1">
    <source>
        <dbReference type="SAM" id="SignalP"/>
    </source>
</evidence>
<keyword evidence="1" id="KW-0732">Signal</keyword>
<sequence length="695" mass="70364">MSQLASRRVIVTAATAASVALLATACAKSTPQSSSGPAPAPAAASTSVGDAAPVAVAGTPSPAAPAPAAATPQYAAGTPLLSDGSRIVMIGGTPVTFPTEVSEAAWSPDGSRVAFIDGAGNVATARPDGSSLVVMAKPDQGSKLSTPAWRGGAVLYTEQNAAGTHFVRQARVAGQLDHSDSQELYTIGPDDVHDIADTSNPAGAENVGVEITTTSVLFQTHGAKGPEVWFHQEDSTARGGVNPALKLTDGAWPALSTDGKVAFVGTGGQIDVLASDSLYTARNAKPVKIGDGAASVSHLAWTPDGKKVAYSTADGIMEISVDQPGAAQRLSSKPGVVSFLPAAADEVVTLSGSSPTDLVGASIAASRHRWLTQTKNTPAPAGAGPRGPWAMSVTIVAADDPATAQKELSWAGLYGPTLLTTGHDAFDTRLTAEIKRVLGAKNTDAQVQQYFPALDSVYLVGAPGAIPASADAAVKALGFKPVRVTTAPKPDPAHTDPATVAIVDQGDTAAANEAKAEGCRVMTLSGGKLSSSDSAYLTGLDTNYTNSAPRIIAFGDKAEAAANTLRLKRFAPPAEARSTTHADFVAASADAGPLTIVPSTSPTDFLLASLSVPATGYHDDSVSTVIIDPAQGISPTLKALLDERSADVDEVDVVDSSGTLSPALLGQISTLISGPLGAQSIANQTADALLKARQK</sequence>
<accession>A0ABP5D421</accession>
<dbReference type="InterPro" id="IPR006311">
    <property type="entry name" value="TAT_signal"/>
</dbReference>
<evidence type="ECO:0000313" key="2">
    <source>
        <dbReference type="EMBL" id="GAA1972288.1"/>
    </source>
</evidence>
<dbReference type="InterPro" id="IPR011042">
    <property type="entry name" value="6-blade_b-propeller_TolB-like"/>
</dbReference>
<keyword evidence="3" id="KW-1185">Reference proteome</keyword>
<dbReference type="PROSITE" id="PS51257">
    <property type="entry name" value="PROKAR_LIPOPROTEIN"/>
    <property type="match status" value="1"/>
</dbReference>
<protein>
    <recommendedName>
        <fullName evidence="4">WD40 domain protein beta Propeller</fullName>
    </recommendedName>
</protein>